<name>A0A672IMA5_SALFA</name>
<dbReference type="InterPro" id="IPR037847">
    <property type="entry name" value="GRAMDC4"/>
</dbReference>
<accession>A0A672IMA5</accession>
<evidence type="ECO:0000259" key="4">
    <source>
        <dbReference type="SMART" id="SM00568"/>
    </source>
</evidence>
<feature type="transmembrane region" description="Helical" evidence="3">
    <location>
        <begin position="285"/>
        <end position="305"/>
    </location>
</feature>
<feature type="region of interest" description="Disordered" evidence="2">
    <location>
        <begin position="162"/>
        <end position="195"/>
    </location>
</feature>
<dbReference type="AlphaFoldDB" id="A0A672IMA5"/>
<dbReference type="InterPro" id="IPR011993">
    <property type="entry name" value="PH-like_dom_sf"/>
</dbReference>
<dbReference type="GO" id="GO:0006915">
    <property type="term" value="P:apoptotic process"/>
    <property type="evidence" value="ECO:0007669"/>
    <property type="project" value="InterPro"/>
</dbReference>
<evidence type="ECO:0000313" key="5">
    <source>
        <dbReference type="Ensembl" id="ENSSFAP00005042239.1"/>
    </source>
</evidence>
<dbReference type="InParanoid" id="A0A672IMA5"/>
<keyword evidence="3" id="KW-0472">Membrane</keyword>
<reference evidence="5" key="2">
    <citation type="submission" date="2025-08" db="UniProtKB">
        <authorList>
            <consortium name="Ensembl"/>
        </authorList>
    </citation>
    <scope>IDENTIFICATION</scope>
</reference>
<dbReference type="PANTHER" id="PTHR37402:SF1">
    <property type="entry name" value="GRAM DOMAIN-CONTAINING PROTEIN 4"/>
    <property type="match status" value="1"/>
</dbReference>
<evidence type="ECO:0000256" key="3">
    <source>
        <dbReference type="SAM" id="Phobius"/>
    </source>
</evidence>
<dbReference type="SMART" id="SM00568">
    <property type="entry name" value="GRAM"/>
    <property type="match status" value="1"/>
</dbReference>
<keyword evidence="3" id="KW-0812">Transmembrane</keyword>
<feature type="transmembrane region" description="Helical" evidence="3">
    <location>
        <begin position="375"/>
        <end position="391"/>
    </location>
</feature>
<sequence>HICNFHLHALLVAVRHVKVKPRNAVLTMLKRLDKIRFRGPRTREDFPDLAESPPASDTECSDDMQLKPRSALRDTEDALRDPAGSGSPTMAAAIQEFQRSESDRLNEVKGHLEIALLEKHFLQEELRKLREETNVDSLRQELERERSKRIDLEQKMNEVLKTRLEDSPPQPPRKQQQSPSNNGTGETCTGRDRQQKEVWSSRLQKWLYERFGVYIEDFRFQPEESTVEAEEPLSAKRLTENMRRLKRGARPVTNFLRNLSALSNWHSVYTSAIAFIIYMNAAWHGWAIPMFLFLAILRLSLNYLIARGWRIQWSIVPEVSEPMEPPKEDLTVSEKFQLVLDVAQKAQNLFGKMADVLEKIKNLFMWVQPESTRKLYICLWVAFITSCVLPYKLMGFMMGLYAGIKFFVIDFLFKSCPKLRDKYDTPYIVWNSLPTDPQLKERTNATVSRRIQPVVSRSSLATVPCGVSREDDTGRSHSTKKGAFHEIFNLPESERPLAVCENGWRCCLINRDRKMPTDYIRNGVLYVTENYLCFESSSSRSSSSKKNKVIKLVDITDIQKYKVLSVLPGSGMGISIATPSTQKPLVFGAMIHRDEAFEAIFTQYMKMMTTTKPPASAEL</sequence>
<dbReference type="CDD" id="cd13221">
    <property type="entry name" value="PH-GRAM_GRAMDC4"/>
    <property type="match status" value="1"/>
</dbReference>
<dbReference type="InterPro" id="IPR037845">
    <property type="entry name" value="GRAMDC4_PH-GRAM"/>
</dbReference>
<gene>
    <name evidence="5" type="primary">gramd4a</name>
</gene>
<reference evidence="5" key="3">
    <citation type="submission" date="2025-09" db="UniProtKB">
        <authorList>
            <consortium name="Ensembl"/>
        </authorList>
    </citation>
    <scope>IDENTIFICATION</scope>
</reference>
<dbReference type="Gene3D" id="2.30.29.30">
    <property type="entry name" value="Pleckstrin-homology domain (PH domain)/Phosphotyrosine-binding domain (PTB)"/>
    <property type="match status" value="1"/>
</dbReference>
<evidence type="ECO:0000256" key="2">
    <source>
        <dbReference type="SAM" id="MobiDB-lite"/>
    </source>
</evidence>
<dbReference type="Ensembl" id="ENSSFAT00005043773.1">
    <property type="protein sequence ID" value="ENSSFAP00005042239.1"/>
    <property type="gene ID" value="ENSSFAG00005020930.1"/>
</dbReference>
<dbReference type="Pfam" id="PF02893">
    <property type="entry name" value="GRAM"/>
    <property type="match status" value="1"/>
</dbReference>
<organism evidence="5 6">
    <name type="scientific">Salarias fasciatus</name>
    <name type="common">Jewelled blenny</name>
    <name type="synonym">Blennius fasciatus</name>
    <dbReference type="NCBI Taxonomy" id="181472"/>
    <lineage>
        <taxon>Eukaryota</taxon>
        <taxon>Metazoa</taxon>
        <taxon>Chordata</taxon>
        <taxon>Craniata</taxon>
        <taxon>Vertebrata</taxon>
        <taxon>Euteleostomi</taxon>
        <taxon>Actinopterygii</taxon>
        <taxon>Neopterygii</taxon>
        <taxon>Teleostei</taxon>
        <taxon>Neoteleostei</taxon>
        <taxon>Acanthomorphata</taxon>
        <taxon>Ovalentaria</taxon>
        <taxon>Blenniimorphae</taxon>
        <taxon>Blenniiformes</taxon>
        <taxon>Blennioidei</taxon>
        <taxon>Blenniidae</taxon>
        <taxon>Salariinae</taxon>
        <taxon>Salarias</taxon>
    </lineage>
</organism>
<feature type="region of interest" description="Disordered" evidence="2">
    <location>
        <begin position="43"/>
        <end position="67"/>
    </location>
</feature>
<proteinExistence type="predicted"/>
<dbReference type="Proteomes" id="UP000472267">
    <property type="component" value="Chromosome 17"/>
</dbReference>
<dbReference type="InterPro" id="IPR004182">
    <property type="entry name" value="GRAM"/>
</dbReference>
<dbReference type="GO" id="GO:0034164">
    <property type="term" value="P:negative regulation of toll-like receptor 9 signaling pathway"/>
    <property type="evidence" value="ECO:0007669"/>
    <property type="project" value="TreeGrafter"/>
</dbReference>
<feature type="domain" description="GRAM" evidence="4">
    <location>
        <begin position="482"/>
        <end position="562"/>
    </location>
</feature>
<evidence type="ECO:0000313" key="6">
    <source>
        <dbReference type="Proteomes" id="UP000472267"/>
    </source>
</evidence>
<evidence type="ECO:0000256" key="1">
    <source>
        <dbReference type="SAM" id="Coils"/>
    </source>
</evidence>
<dbReference type="OMA" id="WHPVEVT"/>
<reference evidence="5" key="1">
    <citation type="submission" date="2019-06" db="EMBL/GenBank/DDBJ databases">
        <authorList>
            <consortium name="Wellcome Sanger Institute Data Sharing"/>
        </authorList>
    </citation>
    <scope>NUCLEOTIDE SEQUENCE [LARGE SCALE GENOMIC DNA]</scope>
</reference>
<keyword evidence="1" id="KW-0175">Coiled coil</keyword>
<feature type="coiled-coil region" evidence="1">
    <location>
        <begin position="112"/>
        <end position="162"/>
    </location>
</feature>
<keyword evidence="6" id="KW-1185">Reference proteome</keyword>
<dbReference type="PANTHER" id="PTHR37402">
    <property type="entry name" value="GRAM DOMAIN-CONTAINING PROTEIN 4"/>
    <property type="match status" value="1"/>
</dbReference>
<keyword evidence="3" id="KW-1133">Transmembrane helix</keyword>
<protein>
    <submittedName>
        <fullName evidence="5">GRAM domain containing 4a</fullName>
    </submittedName>
</protein>